<dbReference type="InterPro" id="IPR010255">
    <property type="entry name" value="Haem_peroxidase_sf"/>
</dbReference>
<feature type="disulfide bond" evidence="15">
    <location>
        <begin position="71"/>
        <end position="76"/>
    </location>
</feature>
<dbReference type="PROSITE" id="PS50873">
    <property type="entry name" value="PEROXIDASE_4"/>
    <property type="match status" value="1"/>
</dbReference>
<dbReference type="GO" id="GO:0042744">
    <property type="term" value="P:hydrogen peroxide catabolic process"/>
    <property type="evidence" value="ECO:0007669"/>
    <property type="project" value="UniProtKB-KW"/>
</dbReference>
<dbReference type="FunFam" id="1.10.420.10:FF:000001">
    <property type="entry name" value="Peroxidase"/>
    <property type="match status" value="1"/>
</dbReference>
<feature type="binding site" description="axial binding residue" evidence="13">
    <location>
        <position position="167"/>
    </location>
    <ligand>
        <name>heme b</name>
        <dbReference type="ChEBI" id="CHEBI:60344"/>
    </ligand>
    <ligandPart>
        <name>Fe</name>
        <dbReference type="ChEBI" id="CHEBI:18248"/>
    </ligandPart>
</feature>
<gene>
    <name evidence="18" type="ORF">VFH_I440320</name>
</gene>
<evidence type="ECO:0000256" key="15">
    <source>
        <dbReference type="PIRSR" id="PIRSR600823-5"/>
    </source>
</evidence>
<keyword evidence="16" id="KW-0376">Hydrogen peroxide</keyword>
<keyword evidence="10 15" id="KW-1015">Disulfide bond</keyword>
<keyword evidence="9 13" id="KW-0408">Iron</keyword>
<dbReference type="GO" id="GO:0046872">
    <property type="term" value="F:metal ion binding"/>
    <property type="evidence" value="ECO:0007669"/>
    <property type="project" value="UniProtKB-UniRule"/>
</dbReference>
<evidence type="ECO:0000256" key="7">
    <source>
        <dbReference type="ARBA" id="ARBA00022723"/>
    </source>
</evidence>
<comment type="cofactor">
    <cofactor evidence="13 16">
        <name>Ca(2+)</name>
        <dbReference type="ChEBI" id="CHEBI:29108"/>
    </cofactor>
    <text evidence="13 16">Binds 2 calcium ions per subunit.</text>
</comment>
<feature type="active site" description="Proton acceptor" evidence="11">
    <location>
        <position position="69"/>
    </location>
</feature>
<dbReference type="CDD" id="cd00693">
    <property type="entry name" value="secretory_peroxidase"/>
    <property type="match status" value="1"/>
</dbReference>
<evidence type="ECO:0000256" key="4">
    <source>
        <dbReference type="ARBA" id="ARBA00012313"/>
    </source>
</evidence>
<evidence type="ECO:0000259" key="17">
    <source>
        <dbReference type="PROSITE" id="PS50873"/>
    </source>
</evidence>
<feature type="binding site" evidence="13">
    <location>
        <position position="227"/>
    </location>
    <ligand>
        <name>Ca(2+)</name>
        <dbReference type="ChEBI" id="CHEBI:29108"/>
        <label>2</label>
    </ligand>
</feature>
<comment type="cofactor">
    <cofactor evidence="13 16">
        <name>heme b</name>
        <dbReference type="ChEBI" id="CHEBI:60344"/>
    </cofactor>
    <text evidence="13 16">Binds 1 heme b (iron(II)-protoporphyrin IX) group per subunit.</text>
</comment>
<dbReference type="AlphaFoldDB" id="A0AAV0Z2A1"/>
<feature type="binding site" evidence="13">
    <location>
        <position position="73"/>
    </location>
    <ligand>
        <name>Ca(2+)</name>
        <dbReference type="ChEBI" id="CHEBI:29108"/>
        <label>1</label>
    </ligand>
</feature>
<dbReference type="PROSITE" id="PS00435">
    <property type="entry name" value="PEROXIDASE_1"/>
    <property type="match status" value="1"/>
</dbReference>
<evidence type="ECO:0000313" key="19">
    <source>
        <dbReference type="Proteomes" id="UP001157006"/>
    </source>
</evidence>
<name>A0AAV0Z2A1_VICFA</name>
<evidence type="ECO:0000256" key="12">
    <source>
        <dbReference type="PIRSR" id="PIRSR600823-2"/>
    </source>
</evidence>
<comment type="function">
    <text evidence="2">Removal of H(2)O(2), oxidation of toxic reductants, biosynthesis and degradation of lignin, suberization, auxin catabolism, response to environmental stresses such as wounding, pathogen attack and oxidative stress. These functions might be dependent on each isozyme/isoform in each plant tissue.</text>
</comment>
<evidence type="ECO:0000256" key="9">
    <source>
        <dbReference type="ARBA" id="ARBA00023004"/>
    </source>
</evidence>
<feature type="binding site" evidence="13">
    <location>
        <position position="91"/>
    </location>
    <ligand>
        <name>Ca(2+)</name>
        <dbReference type="ChEBI" id="CHEBI:29108"/>
        <label>1</label>
    </ligand>
</feature>
<dbReference type="GO" id="GO:0140825">
    <property type="term" value="F:lactoperoxidase activity"/>
    <property type="evidence" value="ECO:0007669"/>
    <property type="project" value="UniProtKB-EC"/>
</dbReference>
<keyword evidence="6 16" id="KW-0349">Heme</keyword>
<evidence type="ECO:0000256" key="8">
    <source>
        <dbReference type="ARBA" id="ARBA00023002"/>
    </source>
</evidence>
<keyword evidence="16" id="KW-0964">Secreted</keyword>
<dbReference type="InterPro" id="IPR033905">
    <property type="entry name" value="Secretory_peroxidase"/>
</dbReference>
<accession>A0AAV0Z2A1</accession>
<evidence type="ECO:0000256" key="6">
    <source>
        <dbReference type="ARBA" id="ARBA00022617"/>
    </source>
</evidence>
<dbReference type="PRINTS" id="PR00458">
    <property type="entry name" value="PEROXIDASE"/>
</dbReference>
<dbReference type="GO" id="GO:0005576">
    <property type="term" value="C:extracellular region"/>
    <property type="evidence" value="ECO:0007669"/>
    <property type="project" value="UniProtKB-SubCell"/>
</dbReference>
<dbReference type="EC" id="1.11.1.7" evidence="4 16"/>
<evidence type="ECO:0000256" key="5">
    <source>
        <dbReference type="ARBA" id="ARBA00022559"/>
    </source>
</evidence>
<dbReference type="GO" id="GO:0006979">
    <property type="term" value="P:response to oxidative stress"/>
    <property type="evidence" value="ECO:0007669"/>
    <property type="project" value="UniProtKB-UniRule"/>
</dbReference>
<keyword evidence="19" id="KW-1185">Reference proteome</keyword>
<dbReference type="InterPro" id="IPR002016">
    <property type="entry name" value="Haem_peroxidase"/>
</dbReference>
<dbReference type="PANTHER" id="PTHR31388:SF203">
    <property type="entry name" value="PEROXIDASE"/>
    <property type="match status" value="1"/>
</dbReference>
<dbReference type="Proteomes" id="UP001157006">
    <property type="component" value="Chromosome 1L"/>
</dbReference>
<reference evidence="18 19" key="1">
    <citation type="submission" date="2023-01" db="EMBL/GenBank/DDBJ databases">
        <authorList>
            <person name="Kreplak J."/>
        </authorList>
    </citation>
    <scope>NUCLEOTIDE SEQUENCE [LARGE SCALE GENOMIC DNA]</scope>
</reference>
<dbReference type="GO" id="GO:0020037">
    <property type="term" value="F:heme binding"/>
    <property type="evidence" value="ECO:0007669"/>
    <property type="project" value="UniProtKB-UniRule"/>
</dbReference>
<feature type="binding site" evidence="13">
    <location>
        <position position="77"/>
    </location>
    <ligand>
        <name>Ca(2+)</name>
        <dbReference type="ChEBI" id="CHEBI:29108"/>
        <label>1</label>
    </ligand>
</feature>
<protein>
    <recommendedName>
        <fullName evidence="4 16">Peroxidase</fullName>
        <ecNumber evidence="4 16">1.11.1.7</ecNumber>
    </recommendedName>
</protein>
<comment type="similarity">
    <text evidence="16">Belongs to the peroxidase family. Classical plant (class III) peroxidase subfamily.</text>
</comment>
<feature type="binding site" evidence="13">
    <location>
        <position position="219"/>
    </location>
    <ligand>
        <name>Ca(2+)</name>
        <dbReference type="ChEBI" id="CHEBI:29108"/>
        <label>2</label>
    </ligand>
</feature>
<keyword evidence="13 16" id="KW-0106">Calcium</keyword>
<feature type="binding site" evidence="13">
    <location>
        <position position="79"/>
    </location>
    <ligand>
        <name>Ca(2+)</name>
        <dbReference type="ChEBI" id="CHEBI:29108"/>
        <label>1</label>
    </ligand>
</feature>
<feature type="chain" id="PRO_5043097212" description="Peroxidase" evidence="16">
    <location>
        <begin position="28"/>
        <end position="328"/>
    </location>
</feature>
<feature type="binding site" evidence="13">
    <location>
        <position position="222"/>
    </location>
    <ligand>
        <name>Ca(2+)</name>
        <dbReference type="ChEBI" id="CHEBI:29108"/>
        <label>2</label>
    </ligand>
</feature>
<feature type="binding site" evidence="13">
    <location>
        <position position="70"/>
    </location>
    <ligand>
        <name>Ca(2+)</name>
        <dbReference type="ChEBI" id="CHEBI:29108"/>
        <label>1</label>
    </ligand>
</feature>
<dbReference type="Gene3D" id="1.10.520.10">
    <property type="match status" value="2"/>
</dbReference>
<evidence type="ECO:0000256" key="14">
    <source>
        <dbReference type="PIRSR" id="PIRSR600823-4"/>
    </source>
</evidence>
<sequence>MNPLRLVGTALCCVAIVFGGLTFPSDAQLDPNFYGKTCPQLQSIVSQILSKVANKDARMPASLIRLHFHDCFVQGCDASVLLNKTGTIVTEQEAGPNINSLRAAVSSVLTGGPGWLVPLGRRDSLTANQDLANTNLPGPSSTLPELKSAFANQGLTTLDLVSLSGAHSFGRSRCFLFSDRLFNFNSTGKPDPTLDPAYLKVLQKQCPQNGPGDTRVNFDPTTPDILDKNYYNNLQVKKGLLQSDQELFSTPGADTIGIVNNFANNQNAFFQNFANSMIRMGNIGVLTGKKGEIRTQCNFVNKKKKSPELDITGVTSTESIEGGVVSSI</sequence>
<comment type="subcellular location">
    <subcellularLocation>
        <location evidence="16">Secreted</location>
    </subcellularLocation>
</comment>
<evidence type="ECO:0000256" key="13">
    <source>
        <dbReference type="PIRSR" id="PIRSR600823-3"/>
    </source>
</evidence>
<feature type="disulfide bond" evidence="15">
    <location>
        <begin position="174"/>
        <end position="206"/>
    </location>
</feature>
<dbReference type="Pfam" id="PF00141">
    <property type="entry name" value="peroxidase"/>
    <property type="match status" value="1"/>
</dbReference>
<dbReference type="InterPro" id="IPR000823">
    <property type="entry name" value="Peroxidase_pln"/>
</dbReference>
<feature type="domain" description="Plant heme peroxidase family profile" evidence="17">
    <location>
        <begin position="28"/>
        <end position="301"/>
    </location>
</feature>
<evidence type="ECO:0000256" key="16">
    <source>
        <dbReference type="RuleBase" id="RU362060"/>
    </source>
</evidence>
<keyword evidence="16" id="KW-0732">Signal</keyword>
<keyword evidence="7 13" id="KW-0479">Metal-binding</keyword>
<comment type="catalytic activity">
    <reaction evidence="1 16">
        <text>2 a phenolic donor + H2O2 = 2 a phenolic radical donor + 2 H2O</text>
        <dbReference type="Rhea" id="RHEA:56136"/>
        <dbReference type="ChEBI" id="CHEBI:15377"/>
        <dbReference type="ChEBI" id="CHEBI:16240"/>
        <dbReference type="ChEBI" id="CHEBI:139520"/>
        <dbReference type="ChEBI" id="CHEBI:139521"/>
        <dbReference type="EC" id="1.11.1.7"/>
    </reaction>
</comment>
<dbReference type="SUPFAM" id="SSF48113">
    <property type="entry name" value="Heme-dependent peroxidases"/>
    <property type="match status" value="1"/>
</dbReference>
<evidence type="ECO:0000256" key="2">
    <source>
        <dbReference type="ARBA" id="ARBA00002322"/>
    </source>
</evidence>
<dbReference type="EMBL" id="OX451736">
    <property type="protein sequence ID" value="CAI8590417.1"/>
    <property type="molecule type" value="Genomic_DNA"/>
</dbReference>
<dbReference type="Gene3D" id="1.10.420.10">
    <property type="entry name" value="Peroxidase, domain 2"/>
    <property type="match status" value="1"/>
</dbReference>
<evidence type="ECO:0000256" key="10">
    <source>
        <dbReference type="ARBA" id="ARBA00023157"/>
    </source>
</evidence>
<organism evidence="18 19">
    <name type="scientific">Vicia faba</name>
    <name type="common">Broad bean</name>
    <name type="synonym">Faba vulgaris</name>
    <dbReference type="NCBI Taxonomy" id="3906"/>
    <lineage>
        <taxon>Eukaryota</taxon>
        <taxon>Viridiplantae</taxon>
        <taxon>Streptophyta</taxon>
        <taxon>Embryophyta</taxon>
        <taxon>Tracheophyta</taxon>
        <taxon>Spermatophyta</taxon>
        <taxon>Magnoliopsida</taxon>
        <taxon>eudicotyledons</taxon>
        <taxon>Gunneridae</taxon>
        <taxon>Pentapetalae</taxon>
        <taxon>rosids</taxon>
        <taxon>fabids</taxon>
        <taxon>Fabales</taxon>
        <taxon>Fabaceae</taxon>
        <taxon>Papilionoideae</taxon>
        <taxon>50 kb inversion clade</taxon>
        <taxon>NPAAA clade</taxon>
        <taxon>Hologalegina</taxon>
        <taxon>IRL clade</taxon>
        <taxon>Fabeae</taxon>
        <taxon>Vicia</taxon>
    </lineage>
</organism>
<evidence type="ECO:0000256" key="1">
    <source>
        <dbReference type="ARBA" id="ARBA00000189"/>
    </source>
</evidence>
<feature type="signal peptide" evidence="16">
    <location>
        <begin position="1"/>
        <end position="27"/>
    </location>
</feature>
<feature type="binding site" evidence="13">
    <location>
        <position position="75"/>
    </location>
    <ligand>
        <name>Ca(2+)</name>
        <dbReference type="ChEBI" id="CHEBI:29108"/>
        <label>1</label>
    </ligand>
</feature>
<keyword evidence="8 16" id="KW-0560">Oxidoreductase</keyword>
<evidence type="ECO:0000256" key="3">
    <source>
        <dbReference type="ARBA" id="ARBA00006873"/>
    </source>
</evidence>
<feature type="site" description="Transition state stabilizer" evidence="14">
    <location>
        <position position="65"/>
    </location>
</feature>
<proteinExistence type="inferred from homology"/>
<dbReference type="PANTHER" id="PTHR31388">
    <property type="entry name" value="PEROXIDASE 72-RELATED"/>
    <property type="match status" value="1"/>
</dbReference>
<dbReference type="PRINTS" id="PR00461">
    <property type="entry name" value="PLPEROXIDASE"/>
</dbReference>
<evidence type="ECO:0000256" key="11">
    <source>
        <dbReference type="PIRSR" id="PIRSR600823-1"/>
    </source>
</evidence>
<dbReference type="InterPro" id="IPR019793">
    <property type="entry name" value="Peroxidases_heam-ligand_BS"/>
</dbReference>
<feature type="binding site" evidence="12">
    <location>
        <position position="137"/>
    </location>
    <ligand>
        <name>substrate</name>
    </ligand>
</feature>
<evidence type="ECO:0000313" key="18">
    <source>
        <dbReference type="EMBL" id="CAI8590417.1"/>
    </source>
</evidence>
<comment type="similarity">
    <text evidence="3">Belongs to the peroxidase family. Ascorbate peroxidase subfamily.</text>
</comment>
<keyword evidence="5 16" id="KW-0575">Peroxidase</keyword>